<evidence type="ECO:0000313" key="2">
    <source>
        <dbReference type="Proteomes" id="UP000018144"/>
    </source>
</evidence>
<proteinExistence type="predicted"/>
<organism evidence="1 2">
    <name type="scientific">Pyronema omphalodes (strain CBS 100304)</name>
    <name type="common">Pyronema confluens</name>
    <dbReference type="NCBI Taxonomy" id="1076935"/>
    <lineage>
        <taxon>Eukaryota</taxon>
        <taxon>Fungi</taxon>
        <taxon>Dikarya</taxon>
        <taxon>Ascomycota</taxon>
        <taxon>Pezizomycotina</taxon>
        <taxon>Pezizomycetes</taxon>
        <taxon>Pezizales</taxon>
        <taxon>Pyronemataceae</taxon>
        <taxon>Pyronema</taxon>
    </lineage>
</organism>
<dbReference type="AlphaFoldDB" id="U4LP71"/>
<evidence type="ECO:0000313" key="1">
    <source>
        <dbReference type="EMBL" id="CCX16430.1"/>
    </source>
</evidence>
<reference evidence="1 2" key="1">
    <citation type="journal article" date="2013" name="PLoS Genet.">
        <title>The genome and development-dependent transcriptomes of Pyronema confluens: a window into fungal evolution.</title>
        <authorList>
            <person name="Traeger S."/>
            <person name="Altegoer F."/>
            <person name="Freitag M."/>
            <person name="Gabaldon T."/>
            <person name="Kempken F."/>
            <person name="Kumar A."/>
            <person name="Marcet-Houben M."/>
            <person name="Poggeler S."/>
            <person name="Stajich J.E."/>
            <person name="Nowrousian M."/>
        </authorList>
    </citation>
    <scope>NUCLEOTIDE SEQUENCE [LARGE SCALE GENOMIC DNA]</scope>
    <source>
        <strain evidence="2">CBS 100304</strain>
        <tissue evidence="1">Vegetative mycelium</tissue>
    </source>
</reference>
<name>U4LP71_PYROM</name>
<gene>
    <name evidence="1" type="ORF">PCON_03035</name>
</gene>
<keyword evidence="2" id="KW-1185">Reference proteome</keyword>
<dbReference type="Proteomes" id="UP000018144">
    <property type="component" value="Unassembled WGS sequence"/>
</dbReference>
<protein>
    <submittedName>
        <fullName evidence="1">Uncharacterized protein</fullName>
    </submittedName>
</protein>
<sequence>MYNSGTINCLEMGHSHHKEVCKSKHHGFIKNLFWVQPSITPRDFYVLLGWPQRGCEKLKTHRKLQLR</sequence>
<accession>U4LP71</accession>
<dbReference type="EMBL" id="HF936405">
    <property type="protein sequence ID" value="CCX16430.1"/>
    <property type="molecule type" value="Genomic_DNA"/>
</dbReference>